<dbReference type="OrthoDB" id="886633at2"/>
<gene>
    <name evidence="2" type="ORF">EJV47_26545</name>
</gene>
<proteinExistence type="predicted"/>
<keyword evidence="3" id="KW-1185">Reference proteome</keyword>
<protein>
    <submittedName>
        <fullName evidence="2">Uncharacterized protein</fullName>
    </submittedName>
</protein>
<evidence type="ECO:0000313" key="3">
    <source>
        <dbReference type="Proteomes" id="UP000282184"/>
    </source>
</evidence>
<dbReference type="Proteomes" id="UP000282184">
    <property type="component" value="Unassembled WGS sequence"/>
</dbReference>
<accession>A0A3S0JCR9</accession>
<name>A0A3S0JCR9_9BACT</name>
<comment type="caution">
    <text evidence="2">The sequence shown here is derived from an EMBL/GenBank/DDBJ whole genome shotgun (WGS) entry which is preliminary data.</text>
</comment>
<reference evidence="2 3" key="1">
    <citation type="submission" date="2018-12" db="EMBL/GenBank/DDBJ databases">
        <title>Hymenobacter gummosus sp. nov., isolated from a spring.</title>
        <authorList>
            <person name="Nie L."/>
        </authorList>
    </citation>
    <scope>NUCLEOTIDE SEQUENCE [LARGE SCALE GENOMIC DNA]</scope>
    <source>
        <strain evidence="2 3">KCTC 52166</strain>
    </source>
</reference>
<dbReference type="AlphaFoldDB" id="A0A3S0JCR9"/>
<organism evidence="2 3">
    <name type="scientific">Hymenobacter gummosus</name>
    <dbReference type="NCBI Taxonomy" id="1776032"/>
    <lineage>
        <taxon>Bacteria</taxon>
        <taxon>Pseudomonadati</taxon>
        <taxon>Bacteroidota</taxon>
        <taxon>Cytophagia</taxon>
        <taxon>Cytophagales</taxon>
        <taxon>Hymenobacteraceae</taxon>
        <taxon>Hymenobacter</taxon>
    </lineage>
</organism>
<evidence type="ECO:0000256" key="1">
    <source>
        <dbReference type="SAM" id="MobiDB-lite"/>
    </source>
</evidence>
<feature type="compositionally biased region" description="Basic and acidic residues" evidence="1">
    <location>
        <begin position="83"/>
        <end position="98"/>
    </location>
</feature>
<dbReference type="EMBL" id="RXOF01000023">
    <property type="protein sequence ID" value="RTQ44932.1"/>
    <property type="molecule type" value="Genomic_DNA"/>
</dbReference>
<dbReference type="RefSeq" id="WP_126696248.1">
    <property type="nucleotide sequence ID" value="NZ_RXOF01000023.1"/>
</dbReference>
<evidence type="ECO:0000313" key="2">
    <source>
        <dbReference type="EMBL" id="RTQ44932.1"/>
    </source>
</evidence>
<feature type="region of interest" description="Disordered" evidence="1">
    <location>
        <begin position="77"/>
        <end position="98"/>
    </location>
</feature>
<sequence length="98" mass="11593">MDERNKDLPLIVSEILIEMHEMKEDMREVKTALQQMAALMLKQQQYTDEQFRLLMDENRKNTEMLITAFRDEAAQTRQTLADHAGRISRLENDHETNS</sequence>